<protein>
    <recommendedName>
        <fullName evidence="3">UBX domain-containing protein</fullName>
    </recommendedName>
</protein>
<name>A0A9D4UU18_ADICA</name>
<dbReference type="PROSITE" id="PS50033">
    <property type="entry name" value="UBX"/>
    <property type="match status" value="1"/>
</dbReference>
<dbReference type="InterPro" id="IPR029071">
    <property type="entry name" value="Ubiquitin-like_domsf"/>
</dbReference>
<dbReference type="SMART" id="SM00166">
    <property type="entry name" value="UBX"/>
    <property type="match status" value="1"/>
</dbReference>
<feature type="region of interest" description="Disordered" evidence="2">
    <location>
        <begin position="367"/>
        <end position="393"/>
    </location>
</feature>
<dbReference type="GO" id="GO:0036503">
    <property type="term" value="P:ERAD pathway"/>
    <property type="evidence" value="ECO:0007669"/>
    <property type="project" value="TreeGrafter"/>
</dbReference>
<comment type="caution">
    <text evidence="5">The sequence shown here is derived from an EMBL/GenBank/DDBJ whole genome shotgun (WGS) entry which is preliminary data.</text>
</comment>
<dbReference type="InterPro" id="IPR036249">
    <property type="entry name" value="Thioredoxin-like_sf"/>
</dbReference>
<dbReference type="PANTHER" id="PTHR23322:SF1">
    <property type="entry name" value="FAS-ASSOCIATED FACTOR 2"/>
    <property type="match status" value="1"/>
</dbReference>
<dbReference type="InterPro" id="IPR050730">
    <property type="entry name" value="UBX_domain-protein"/>
</dbReference>
<keyword evidence="1" id="KW-0175">Coiled coil</keyword>
<gene>
    <name evidence="4" type="ORF">GOP47_0011184</name>
    <name evidence="5" type="ORF">GOP47_0011875</name>
</gene>
<dbReference type="GO" id="GO:0043130">
    <property type="term" value="F:ubiquitin binding"/>
    <property type="evidence" value="ECO:0007669"/>
    <property type="project" value="TreeGrafter"/>
</dbReference>
<evidence type="ECO:0000256" key="1">
    <source>
        <dbReference type="ARBA" id="ARBA00023054"/>
    </source>
</evidence>
<dbReference type="GO" id="GO:0005783">
    <property type="term" value="C:endoplasmic reticulum"/>
    <property type="evidence" value="ECO:0007669"/>
    <property type="project" value="TreeGrafter"/>
</dbReference>
<dbReference type="InterPro" id="IPR001012">
    <property type="entry name" value="UBX_dom"/>
</dbReference>
<dbReference type="InterPro" id="IPR049483">
    <property type="entry name" value="FAF1_2-like_UAS"/>
</dbReference>
<accession>A0A9D4UU18</accession>
<dbReference type="Gene3D" id="3.10.20.90">
    <property type="entry name" value="Phosphatidylinositol 3-kinase Catalytic Subunit, Chain A, domain 1"/>
    <property type="match status" value="1"/>
</dbReference>
<evidence type="ECO:0000313" key="6">
    <source>
        <dbReference type="Proteomes" id="UP000886520"/>
    </source>
</evidence>
<proteinExistence type="predicted"/>
<dbReference type="InterPro" id="IPR006577">
    <property type="entry name" value="UAS"/>
</dbReference>
<evidence type="ECO:0000313" key="5">
    <source>
        <dbReference type="EMBL" id="KAI5073862.1"/>
    </source>
</evidence>
<dbReference type="SUPFAM" id="SSF52833">
    <property type="entry name" value="Thioredoxin-like"/>
    <property type="match status" value="1"/>
</dbReference>
<dbReference type="OrthoDB" id="1026733at2759"/>
<dbReference type="CDD" id="cd01767">
    <property type="entry name" value="UBX"/>
    <property type="match status" value="1"/>
</dbReference>
<dbReference type="CDD" id="cd02958">
    <property type="entry name" value="UAS"/>
    <property type="match status" value="1"/>
</dbReference>
<dbReference type="SMART" id="SM00594">
    <property type="entry name" value="UAS"/>
    <property type="match status" value="1"/>
</dbReference>
<organism evidence="5 6">
    <name type="scientific">Adiantum capillus-veneris</name>
    <name type="common">Maidenhair fern</name>
    <dbReference type="NCBI Taxonomy" id="13818"/>
    <lineage>
        <taxon>Eukaryota</taxon>
        <taxon>Viridiplantae</taxon>
        <taxon>Streptophyta</taxon>
        <taxon>Embryophyta</taxon>
        <taxon>Tracheophyta</taxon>
        <taxon>Polypodiopsida</taxon>
        <taxon>Polypodiidae</taxon>
        <taxon>Polypodiales</taxon>
        <taxon>Pteridineae</taxon>
        <taxon>Pteridaceae</taxon>
        <taxon>Vittarioideae</taxon>
        <taxon>Adiantum</taxon>
    </lineage>
</organism>
<keyword evidence="6" id="KW-1185">Reference proteome</keyword>
<dbReference type="Pfam" id="PF00789">
    <property type="entry name" value="UBX"/>
    <property type="match status" value="1"/>
</dbReference>
<feature type="compositionally biased region" description="Basic and acidic residues" evidence="2">
    <location>
        <begin position="367"/>
        <end position="390"/>
    </location>
</feature>
<reference evidence="5" key="1">
    <citation type="submission" date="2021-01" db="EMBL/GenBank/DDBJ databases">
        <title>Adiantum capillus-veneris genome.</title>
        <authorList>
            <person name="Fang Y."/>
            <person name="Liao Q."/>
        </authorList>
    </citation>
    <scope>NUCLEOTIDE SEQUENCE</scope>
    <source>
        <strain evidence="5">H3</strain>
        <tissue evidence="5">Leaf</tissue>
    </source>
</reference>
<evidence type="ECO:0000313" key="4">
    <source>
        <dbReference type="EMBL" id="KAI5073171.1"/>
    </source>
</evidence>
<dbReference type="CDD" id="cd14353">
    <property type="entry name" value="UBA_FAF"/>
    <property type="match status" value="1"/>
</dbReference>
<dbReference type="EMBL" id="JABFUD020000011">
    <property type="protein sequence ID" value="KAI5073171.1"/>
    <property type="molecule type" value="Genomic_DNA"/>
</dbReference>
<dbReference type="Pfam" id="PF14555">
    <property type="entry name" value="UBA_4"/>
    <property type="match status" value="1"/>
</dbReference>
<evidence type="ECO:0000259" key="3">
    <source>
        <dbReference type="PROSITE" id="PS50033"/>
    </source>
</evidence>
<dbReference type="Proteomes" id="UP000886520">
    <property type="component" value="Chromosome 11"/>
</dbReference>
<sequence>MAQGSRDNDDKVAHFQAVTGLQDSSLCAQILQAYNWDLDLAVGSMADGVVPDDAAFTSSDNIGGHTLDASAGPSSPYDDGVNRVNMPTEEARLVNANRNHAVVPHQAGPGLIWRVATLPFSVIRGSYNVMYGAVGLGMWIAGGILTHSLGALGLGAQQHDTQRGEGASPLLPTSYGAVEALDFMRSFEREYGDYHPAFETTSFMDALRRARDQYKFLFVYLHSPDHENTPPFVVQTLCSELVVQFLNENFIVWGGNIRASEGYRMSNSLKASTFPFCAVVMASANQRVALLQQLDGPRSAANVISALQKVLEEQGASLVAARIEEEERQLNRRLRDEQDAAYRAALQADQERERQRQEEAERLAFEKAEAERRKREEEEAAAKAAREAAERQAVLEQRRQQKALALGSEPEKGSNVTEVLIRFPNGERKGRRFLSTATVSYIYDYVDSLPDFDARSYKLVSNFPRVVYGMDMMGMSLKDAGLHPRASLYIEIEED</sequence>
<dbReference type="PANTHER" id="PTHR23322">
    <property type="entry name" value="FAS-ASSOCIATED PROTEIN"/>
    <property type="match status" value="1"/>
</dbReference>
<dbReference type="Gene3D" id="3.40.30.10">
    <property type="entry name" value="Glutaredoxin"/>
    <property type="match status" value="1"/>
</dbReference>
<evidence type="ECO:0000256" key="2">
    <source>
        <dbReference type="SAM" id="MobiDB-lite"/>
    </source>
</evidence>
<dbReference type="EMBL" id="JABFUD020000011">
    <property type="protein sequence ID" value="KAI5073862.1"/>
    <property type="molecule type" value="Genomic_DNA"/>
</dbReference>
<dbReference type="Pfam" id="PF21021">
    <property type="entry name" value="FAF1"/>
    <property type="match status" value="1"/>
</dbReference>
<dbReference type="AlphaFoldDB" id="A0A9D4UU18"/>
<dbReference type="Gene3D" id="1.10.8.10">
    <property type="entry name" value="DNA helicase RuvA subunit, C-terminal domain"/>
    <property type="match status" value="1"/>
</dbReference>
<feature type="domain" description="UBX" evidence="3">
    <location>
        <begin position="412"/>
        <end position="490"/>
    </location>
</feature>
<dbReference type="SUPFAM" id="SSF54236">
    <property type="entry name" value="Ubiquitin-like"/>
    <property type="match status" value="1"/>
</dbReference>